<comment type="caution">
    <text evidence="1">The sequence shown here is derived from an EMBL/GenBank/DDBJ whole genome shotgun (WGS) entry which is preliminary data.</text>
</comment>
<protein>
    <submittedName>
        <fullName evidence="1">Uncharacterized protein</fullName>
    </submittedName>
</protein>
<proteinExistence type="predicted"/>
<sequence length="104" mass="11790">MAKRRTLTQADVDVLKKEVSSAVLKAVVPQIKTAVSLVITTELSEQEEKYEKKLEEFKSEFFDRVDPILKEVPASREERTVQAHQIANLSDRVEKVEKHLGLAA</sequence>
<gene>
    <name evidence="1" type="ORF">A2803_03505</name>
</gene>
<dbReference type="EMBL" id="MGGP01000014">
    <property type="protein sequence ID" value="OGM32505.1"/>
    <property type="molecule type" value="Genomic_DNA"/>
</dbReference>
<evidence type="ECO:0000313" key="2">
    <source>
        <dbReference type="Proteomes" id="UP000178870"/>
    </source>
</evidence>
<accession>A0A1F7Z1C1</accession>
<reference evidence="1 2" key="1">
    <citation type="journal article" date="2016" name="Nat. Commun.">
        <title>Thousands of microbial genomes shed light on interconnected biogeochemical processes in an aquifer system.</title>
        <authorList>
            <person name="Anantharaman K."/>
            <person name="Brown C.T."/>
            <person name="Hug L.A."/>
            <person name="Sharon I."/>
            <person name="Castelle C.J."/>
            <person name="Probst A.J."/>
            <person name="Thomas B.C."/>
            <person name="Singh A."/>
            <person name="Wilkins M.J."/>
            <person name="Karaoz U."/>
            <person name="Brodie E.L."/>
            <person name="Williams K.H."/>
            <person name="Hubbard S.S."/>
            <person name="Banfield J.F."/>
        </authorList>
    </citation>
    <scope>NUCLEOTIDE SEQUENCE [LARGE SCALE GENOMIC DNA]</scope>
</reference>
<name>A0A1F7Z1C1_9BACT</name>
<evidence type="ECO:0000313" key="1">
    <source>
        <dbReference type="EMBL" id="OGM32505.1"/>
    </source>
</evidence>
<dbReference type="AlphaFoldDB" id="A0A1F7Z1C1"/>
<organism evidence="1 2">
    <name type="scientific">Candidatus Woesebacteria bacterium RIFCSPHIGHO2_01_FULL_44_21</name>
    <dbReference type="NCBI Taxonomy" id="1802503"/>
    <lineage>
        <taxon>Bacteria</taxon>
        <taxon>Candidatus Woeseibacteriota</taxon>
    </lineage>
</organism>
<dbReference type="Proteomes" id="UP000178870">
    <property type="component" value="Unassembled WGS sequence"/>
</dbReference>